<dbReference type="SUPFAM" id="SSF75005">
    <property type="entry name" value="Arabinanase/levansucrase/invertase"/>
    <property type="match status" value="1"/>
</dbReference>
<dbReference type="PATRIC" id="fig|69370.6.peg.1932"/>
<dbReference type="GO" id="GO:0009044">
    <property type="term" value="F:xylan 1,4-beta-xylosidase activity"/>
    <property type="evidence" value="ECO:0007669"/>
    <property type="project" value="UniProtKB-EC"/>
</dbReference>
<dbReference type="PANTHER" id="PTHR42812">
    <property type="entry name" value="BETA-XYLOSIDASE"/>
    <property type="match status" value="1"/>
</dbReference>
<dbReference type="PANTHER" id="PTHR42812:SF2">
    <property type="entry name" value="XYLOSIDASE_ARABINOSIDASE"/>
    <property type="match status" value="1"/>
</dbReference>
<feature type="active site" description="Proton donor" evidence="4">
    <location>
        <position position="194"/>
    </location>
</feature>
<organism evidence="7 8">
    <name type="scientific">Microbacterium trichothecenolyticum</name>
    <name type="common">Aureobacterium trichothecenolyticum</name>
    <dbReference type="NCBI Taxonomy" id="69370"/>
    <lineage>
        <taxon>Bacteria</taxon>
        <taxon>Bacillati</taxon>
        <taxon>Actinomycetota</taxon>
        <taxon>Actinomycetes</taxon>
        <taxon>Micrococcales</taxon>
        <taxon>Microbacteriaceae</taxon>
        <taxon>Microbacterium</taxon>
    </lineage>
</organism>
<dbReference type="InterPro" id="IPR051795">
    <property type="entry name" value="Glycosyl_Hydrlase_43"/>
</dbReference>
<comment type="caution">
    <text evidence="7">The sequence shown here is derived from an EMBL/GenBank/DDBJ whole genome shotgun (WGS) entry which is preliminary data.</text>
</comment>
<dbReference type="Gene3D" id="2.115.10.20">
    <property type="entry name" value="Glycosyl hydrolase domain, family 43"/>
    <property type="match status" value="1"/>
</dbReference>
<dbReference type="InterPro" id="IPR006710">
    <property type="entry name" value="Glyco_hydro_43"/>
</dbReference>
<dbReference type="SUPFAM" id="SSF49899">
    <property type="entry name" value="Concanavalin A-like lectins/glucanases"/>
    <property type="match status" value="1"/>
</dbReference>
<dbReference type="Gene3D" id="2.60.120.200">
    <property type="match status" value="1"/>
</dbReference>
<evidence type="ECO:0000256" key="1">
    <source>
        <dbReference type="ARBA" id="ARBA00009865"/>
    </source>
</evidence>
<protein>
    <submittedName>
        <fullName evidence="7">Beta-xylosidase</fullName>
        <ecNumber evidence="7">3.2.1.37</ecNumber>
    </submittedName>
</protein>
<evidence type="ECO:0000256" key="6">
    <source>
        <dbReference type="RuleBase" id="RU361187"/>
    </source>
</evidence>
<dbReference type="Proteomes" id="UP000034098">
    <property type="component" value="Unassembled WGS sequence"/>
</dbReference>
<name>A0A0M2H8Q8_MICTR</name>
<reference evidence="7 8" key="1">
    <citation type="submission" date="2015-02" db="EMBL/GenBank/DDBJ databases">
        <title>Draft genome sequences of ten Microbacterium spp. with emphasis on heavy metal contaminated environments.</title>
        <authorList>
            <person name="Corretto E."/>
        </authorList>
    </citation>
    <scope>NUCLEOTIDE SEQUENCE [LARGE SCALE GENOMIC DNA]</scope>
    <source>
        <strain evidence="7 8">DSM 8608</strain>
    </source>
</reference>
<evidence type="ECO:0000313" key="8">
    <source>
        <dbReference type="Proteomes" id="UP000034098"/>
    </source>
</evidence>
<evidence type="ECO:0000313" key="7">
    <source>
        <dbReference type="EMBL" id="KJL42935.1"/>
    </source>
</evidence>
<dbReference type="InterPro" id="IPR013320">
    <property type="entry name" value="ConA-like_dom_sf"/>
</dbReference>
<gene>
    <name evidence="7" type="primary">xynB_3</name>
    <name evidence="7" type="ORF">RS82_01900</name>
</gene>
<dbReference type="CDD" id="cd09002">
    <property type="entry name" value="GH43_XYL-like"/>
    <property type="match status" value="1"/>
</dbReference>
<evidence type="ECO:0000256" key="3">
    <source>
        <dbReference type="ARBA" id="ARBA00023295"/>
    </source>
</evidence>
<sequence>MVVGVTWPREQEKIVESERMPPTFVNPVLGGDRPDPAVIKVGDEYWMTYSSFESAPGLLLYRSPDLVNWTYAGSALAEPLGSTFAVDIAEVDGRFFIYIPFIPATWSALDAPAIFVIHADSMEGPWSDPIDLGIRWAIDPGHVVGEDGKRYLFVNGIRRIGLTDDGLATVGELEKVYDGWRYPEEWITEAYALEGPKLFRRGEWFYLVSAVGGTGGPPTGHMVIVARSRSVHGPWENSPHNPVARTEQAAEKWWSRGHATILPTGEGSWWMVSHGYENGYRTLGRQILLEPIAWTEDGWPAAALDDIGGELDAPAAASVPSPSRGFDDDFAALRLGERWTFHAPSPGEAARLTLDDGLVLAGKGTGPGDTSPLALVVGDHSYEVEVDVEIDGAEGGLLLFFNDRLFCGMGIDGERMRSYSGGHVTHWREPAPAVRRLQLRIRNDEHIVTGWYREPGAEWVRHAIRYETSGYHANTMGDLLSLRPALYAAGAGMARFRDFRYRPLR</sequence>
<dbReference type="Pfam" id="PF04616">
    <property type="entry name" value="Glyco_hydro_43"/>
    <property type="match status" value="1"/>
</dbReference>
<evidence type="ECO:0000256" key="2">
    <source>
        <dbReference type="ARBA" id="ARBA00022801"/>
    </source>
</evidence>
<proteinExistence type="inferred from homology"/>
<keyword evidence="3 6" id="KW-0326">Glycosidase</keyword>
<evidence type="ECO:0000256" key="4">
    <source>
        <dbReference type="PIRSR" id="PIRSR606710-1"/>
    </source>
</evidence>
<accession>A0A0M2H8Q8</accession>
<feature type="site" description="Important for catalytic activity, responsible for pKa modulation of the active site Glu and correct orientation of both the proton donor and substrate" evidence="5">
    <location>
        <position position="139"/>
    </location>
</feature>
<dbReference type="EC" id="3.2.1.37" evidence="7"/>
<keyword evidence="8" id="KW-1185">Reference proteome</keyword>
<dbReference type="InterPro" id="IPR023296">
    <property type="entry name" value="Glyco_hydro_beta-prop_sf"/>
</dbReference>
<keyword evidence="2 6" id="KW-0378">Hydrolase</keyword>
<dbReference type="GO" id="GO:0005975">
    <property type="term" value="P:carbohydrate metabolic process"/>
    <property type="evidence" value="ECO:0007669"/>
    <property type="project" value="InterPro"/>
</dbReference>
<dbReference type="EMBL" id="JYJA01000033">
    <property type="protein sequence ID" value="KJL42935.1"/>
    <property type="molecule type" value="Genomic_DNA"/>
</dbReference>
<evidence type="ECO:0000256" key="5">
    <source>
        <dbReference type="PIRSR" id="PIRSR606710-2"/>
    </source>
</evidence>
<dbReference type="AlphaFoldDB" id="A0A0M2H8Q8"/>
<comment type="similarity">
    <text evidence="1 6">Belongs to the glycosyl hydrolase 43 family.</text>
</comment>
<feature type="active site" description="Proton acceptor" evidence="4">
    <location>
        <position position="35"/>
    </location>
</feature>